<reference evidence="2 3" key="1">
    <citation type="journal article" date="2014" name="ISME J.">
        <title>Candidatus Competibacter-lineage genomes retrieved from metagenomes reveal functional metabolic diversity.</title>
        <authorList>
            <person name="McIlroy S.J."/>
            <person name="Albertsen M."/>
            <person name="Andresen E.K."/>
            <person name="Saunders A.M."/>
            <person name="Kristiansen R."/>
            <person name="Stokholm-Bjerregaard M."/>
            <person name="Nielsen K.L."/>
            <person name="Nielsen P.H."/>
        </authorList>
    </citation>
    <scope>NUCLEOTIDE SEQUENCE [LARGE SCALE GENOMIC DNA]</scope>
    <source>
        <strain evidence="2 3">Run_B_J11</strain>
    </source>
</reference>
<dbReference type="AlphaFoldDB" id="A0A7U7GBC5"/>
<comment type="caution">
    <text evidence="2">The sequence shown here is derived from an EMBL/GenBank/DDBJ whole genome shotgun (WGS) entry which is preliminary data.</text>
</comment>
<organism evidence="2 3">
    <name type="scientific">Candidatus Contendobacter odensis Run_B_J11</name>
    <dbReference type="NCBI Taxonomy" id="1400861"/>
    <lineage>
        <taxon>Bacteria</taxon>
        <taxon>Pseudomonadati</taxon>
        <taxon>Pseudomonadota</taxon>
        <taxon>Gammaproteobacteria</taxon>
        <taxon>Candidatus Competibacteraceae</taxon>
        <taxon>Candidatus Contendibacter</taxon>
    </lineage>
</organism>
<evidence type="ECO:0000256" key="1">
    <source>
        <dbReference type="SAM" id="MobiDB-lite"/>
    </source>
</evidence>
<dbReference type="Proteomes" id="UP000019184">
    <property type="component" value="Unassembled WGS sequence"/>
</dbReference>
<dbReference type="GO" id="GO:0003677">
    <property type="term" value="F:DNA binding"/>
    <property type="evidence" value="ECO:0007669"/>
    <property type="project" value="InterPro"/>
</dbReference>
<sequence>MGLTVPGVSWILYGPFNDRGEFTMAAYRSLSYTKWDCKYPIVFIPKRRKKVIQDFRFPSFPRRRESSKPLKRLTGYSLSRV</sequence>
<evidence type="ECO:0000313" key="3">
    <source>
        <dbReference type="Proteomes" id="UP000019184"/>
    </source>
</evidence>
<evidence type="ECO:0000313" key="2">
    <source>
        <dbReference type="EMBL" id="CDH45038.1"/>
    </source>
</evidence>
<dbReference type="GO" id="GO:0006313">
    <property type="term" value="P:DNA transposition"/>
    <property type="evidence" value="ECO:0007669"/>
    <property type="project" value="InterPro"/>
</dbReference>
<dbReference type="InterPro" id="IPR036515">
    <property type="entry name" value="Transposase_17_sf"/>
</dbReference>
<keyword evidence="3" id="KW-1185">Reference proteome</keyword>
<dbReference type="SUPFAM" id="SSF143422">
    <property type="entry name" value="Transposase IS200-like"/>
    <property type="match status" value="1"/>
</dbReference>
<dbReference type="EMBL" id="CBTK010000115">
    <property type="protein sequence ID" value="CDH45038.1"/>
    <property type="molecule type" value="Genomic_DNA"/>
</dbReference>
<proteinExistence type="predicted"/>
<feature type="region of interest" description="Disordered" evidence="1">
    <location>
        <begin position="62"/>
        <end position="81"/>
    </location>
</feature>
<accession>A0A7U7GBC5</accession>
<gene>
    <name evidence="2" type="ORF">BN874_2010002</name>
</gene>
<name>A0A7U7GBC5_9GAMM</name>
<dbReference type="GO" id="GO:0004803">
    <property type="term" value="F:transposase activity"/>
    <property type="evidence" value="ECO:0007669"/>
    <property type="project" value="InterPro"/>
</dbReference>
<protein>
    <submittedName>
        <fullName evidence="2">Uncharacterized protein</fullName>
    </submittedName>
</protein>